<evidence type="ECO:0000313" key="3">
    <source>
        <dbReference type="Proteomes" id="UP000237105"/>
    </source>
</evidence>
<dbReference type="EMBL" id="JXTB01000131">
    <property type="protein sequence ID" value="PON60416.1"/>
    <property type="molecule type" value="Genomic_DNA"/>
</dbReference>
<protein>
    <submittedName>
        <fullName evidence="2">Uncharacterized protein</fullName>
    </submittedName>
</protein>
<organism evidence="2 3">
    <name type="scientific">Parasponia andersonii</name>
    <name type="common">Sponia andersonii</name>
    <dbReference type="NCBI Taxonomy" id="3476"/>
    <lineage>
        <taxon>Eukaryota</taxon>
        <taxon>Viridiplantae</taxon>
        <taxon>Streptophyta</taxon>
        <taxon>Embryophyta</taxon>
        <taxon>Tracheophyta</taxon>
        <taxon>Spermatophyta</taxon>
        <taxon>Magnoliopsida</taxon>
        <taxon>eudicotyledons</taxon>
        <taxon>Gunneridae</taxon>
        <taxon>Pentapetalae</taxon>
        <taxon>rosids</taxon>
        <taxon>fabids</taxon>
        <taxon>Rosales</taxon>
        <taxon>Cannabaceae</taxon>
        <taxon>Parasponia</taxon>
    </lineage>
</organism>
<dbReference type="OrthoDB" id="10524880at2759"/>
<gene>
    <name evidence="2" type="ORF">PanWU01x14_154020</name>
</gene>
<dbReference type="AlphaFoldDB" id="A0A2P5CH94"/>
<proteinExistence type="predicted"/>
<sequence>MSLATATVAFQQGSDYLKQTRRLLGGRLGRFQPAEGSSETVAGKNLPYGGMRASSFEHNYSLSARIPDTTQRKQTPGAADTRRSIKHRRVKGGYKWPPPPYCLTGHAGEASRHQQQLQLFVGPKVAHFTYETSYETTGVKHRIPFVDPLSFTPPSQEPMTCKTHPVPVPDSQKHALTETIAELSEQPQTQVGVITFSAGCGVASKSTRAGREWKLLI</sequence>
<keyword evidence="3" id="KW-1185">Reference proteome</keyword>
<name>A0A2P5CH94_PARAD</name>
<feature type="compositionally biased region" description="Polar residues" evidence="1">
    <location>
        <begin position="64"/>
        <end position="74"/>
    </location>
</feature>
<evidence type="ECO:0000313" key="2">
    <source>
        <dbReference type="EMBL" id="PON60416.1"/>
    </source>
</evidence>
<evidence type="ECO:0000256" key="1">
    <source>
        <dbReference type="SAM" id="MobiDB-lite"/>
    </source>
</evidence>
<accession>A0A2P5CH94</accession>
<feature type="region of interest" description="Disordered" evidence="1">
    <location>
        <begin position="64"/>
        <end position="91"/>
    </location>
</feature>
<comment type="caution">
    <text evidence="2">The sequence shown here is derived from an EMBL/GenBank/DDBJ whole genome shotgun (WGS) entry which is preliminary data.</text>
</comment>
<reference evidence="3" key="1">
    <citation type="submission" date="2016-06" db="EMBL/GenBank/DDBJ databases">
        <title>Parallel loss of symbiosis genes in relatives of nitrogen-fixing non-legume Parasponia.</title>
        <authorList>
            <person name="Van Velzen R."/>
            <person name="Holmer R."/>
            <person name="Bu F."/>
            <person name="Rutten L."/>
            <person name="Van Zeijl A."/>
            <person name="Liu W."/>
            <person name="Santuari L."/>
            <person name="Cao Q."/>
            <person name="Sharma T."/>
            <person name="Shen D."/>
            <person name="Roswanjaya Y."/>
            <person name="Wardhani T."/>
            <person name="Kalhor M.S."/>
            <person name="Jansen J."/>
            <person name="Van den Hoogen J."/>
            <person name="Gungor B."/>
            <person name="Hartog M."/>
            <person name="Hontelez J."/>
            <person name="Verver J."/>
            <person name="Yang W.-C."/>
            <person name="Schijlen E."/>
            <person name="Repin R."/>
            <person name="Schilthuizen M."/>
            <person name="Schranz E."/>
            <person name="Heidstra R."/>
            <person name="Miyata K."/>
            <person name="Fedorova E."/>
            <person name="Kohlen W."/>
            <person name="Bisseling T."/>
            <person name="Smit S."/>
            <person name="Geurts R."/>
        </authorList>
    </citation>
    <scope>NUCLEOTIDE SEQUENCE [LARGE SCALE GENOMIC DNA]</scope>
    <source>
        <strain evidence="3">cv. WU1-14</strain>
    </source>
</reference>
<dbReference type="Proteomes" id="UP000237105">
    <property type="component" value="Unassembled WGS sequence"/>
</dbReference>